<reference evidence="17 18" key="1">
    <citation type="journal article" date="2003" name="Nature">
        <title>The genome sequence of the filamentous fungus Neurospora crassa.</title>
        <authorList>
            <person name="Galagan J.E."/>
            <person name="Calvo S.E."/>
            <person name="Borkovich K.A."/>
            <person name="Selker E.U."/>
            <person name="Read N.D."/>
            <person name="Jaffe D."/>
            <person name="FitzHugh W."/>
            <person name="Ma L.J."/>
            <person name="Smirnov S."/>
            <person name="Purcell S."/>
            <person name="Rehman B."/>
            <person name="Elkins T."/>
            <person name="Engels R."/>
            <person name="Wang S."/>
            <person name="Nielsen C.B."/>
            <person name="Butler J."/>
            <person name="Endrizzi M."/>
            <person name="Qui D."/>
            <person name="Ianakiev P."/>
            <person name="Bell-Pedersen D."/>
            <person name="Nelson M.A."/>
            <person name="Werner-Washburne M."/>
            <person name="Selitrennikoff C.P."/>
            <person name="Kinsey J.A."/>
            <person name="Braun E.L."/>
            <person name="Zelter A."/>
            <person name="Schulte U."/>
            <person name="Kothe G.O."/>
            <person name="Jedd G."/>
            <person name="Mewes W."/>
            <person name="Staben C."/>
            <person name="Marcotte E."/>
            <person name="Greenberg D."/>
            <person name="Roy A."/>
            <person name="Foley K."/>
            <person name="Naylor J."/>
            <person name="Stange-Thomann N."/>
            <person name="Barrett R."/>
            <person name="Gnerre S."/>
            <person name="Kamal M."/>
            <person name="Kamvysselis M."/>
            <person name="Mauceli E."/>
            <person name="Bielke C."/>
            <person name="Rudd S."/>
            <person name="Frishman D."/>
            <person name="Krystofova S."/>
            <person name="Rasmussen C."/>
            <person name="Metzenberg R.L."/>
            <person name="Perkins D.D."/>
            <person name="Kroken S."/>
            <person name="Cogoni C."/>
            <person name="Macino G."/>
            <person name="Catcheside D."/>
            <person name="Li W."/>
            <person name="Pratt R.J."/>
            <person name="Osmani S.A."/>
            <person name="DeSouza C.P."/>
            <person name="Glass L."/>
            <person name="Orbach M.J."/>
            <person name="Berglund J.A."/>
            <person name="Voelker R."/>
            <person name="Yarden O."/>
            <person name="Plamann M."/>
            <person name="Seiler S."/>
            <person name="Dunlap J."/>
            <person name="Radford A."/>
            <person name="Aramayo R."/>
            <person name="Natvig D.O."/>
            <person name="Alex L.A."/>
            <person name="Mannhaupt G."/>
            <person name="Ebbole D.J."/>
            <person name="Freitag M."/>
            <person name="Paulsen I."/>
            <person name="Sachs M.S."/>
            <person name="Lander E.S."/>
            <person name="Nusbaum C."/>
            <person name="Birren B."/>
        </authorList>
    </citation>
    <scope>NUCLEOTIDE SEQUENCE [LARGE SCALE GENOMIC DNA]</scope>
    <source>
        <strain evidence="18">ATCC 24698 / 74-OR23-1A / CBS 708.71 / DSM 1257 / FGSC 987</strain>
    </source>
</reference>
<evidence type="ECO:0000256" key="1">
    <source>
        <dbReference type="ARBA" id="ARBA00000900"/>
    </source>
</evidence>
<dbReference type="KEGG" id="ncr:NCU06269"/>
<dbReference type="SUPFAM" id="SSF57850">
    <property type="entry name" value="RING/U-box"/>
    <property type="match status" value="1"/>
</dbReference>
<accession>Q7SB71</accession>
<dbReference type="AlphaFoldDB" id="Q7SB71"/>
<dbReference type="GO" id="GO:0090337">
    <property type="term" value="P:regulation of formin-nucleated actin cable assembly"/>
    <property type="evidence" value="ECO:0007669"/>
    <property type="project" value="UniProtKB-ARBA"/>
</dbReference>
<dbReference type="SMART" id="SM00240">
    <property type="entry name" value="FHA"/>
    <property type="match status" value="1"/>
</dbReference>
<feature type="region of interest" description="Disordered" evidence="14">
    <location>
        <begin position="248"/>
        <end position="323"/>
    </location>
</feature>
<dbReference type="GO" id="GO:0000151">
    <property type="term" value="C:ubiquitin ligase complex"/>
    <property type="evidence" value="ECO:0000318"/>
    <property type="project" value="GO_Central"/>
</dbReference>
<dbReference type="RefSeq" id="XP_962873.1">
    <property type="nucleotide sequence ID" value="XM_957780.2"/>
</dbReference>
<keyword evidence="6" id="KW-0479">Metal-binding</keyword>
<evidence type="ECO:0000256" key="13">
    <source>
        <dbReference type="PROSITE-ProRule" id="PRU00175"/>
    </source>
</evidence>
<protein>
    <recommendedName>
        <fullName evidence="3">RING-type E3 ubiquitin transferase</fullName>
        <ecNumber evidence="3">2.3.2.27</ecNumber>
    </recommendedName>
    <alternativeName>
        <fullName evidence="12">Checkpoint forkhead associated with RING domains-containing protein 1</fullName>
    </alternativeName>
</protein>
<dbReference type="GO" id="GO:0000921">
    <property type="term" value="P:septin ring assembly"/>
    <property type="evidence" value="ECO:0007669"/>
    <property type="project" value="UniProtKB-ARBA"/>
</dbReference>
<proteinExistence type="inferred from homology"/>
<feature type="compositionally biased region" description="Polar residues" evidence="14">
    <location>
        <begin position="637"/>
        <end position="646"/>
    </location>
</feature>
<evidence type="ECO:0000256" key="4">
    <source>
        <dbReference type="ARBA" id="ARBA00022490"/>
    </source>
</evidence>
<dbReference type="InterPro" id="IPR008984">
    <property type="entry name" value="SMAD_FHA_dom_sf"/>
</dbReference>
<keyword evidence="18" id="KW-1185">Reference proteome</keyword>
<organism evidence="17 18">
    <name type="scientific">Neurospora crassa (strain ATCC 24698 / 74-OR23-1A / CBS 708.71 / DSM 1257 / FGSC 987)</name>
    <dbReference type="NCBI Taxonomy" id="367110"/>
    <lineage>
        <taxon>Eukaryota</taxon>
        <taxon>Fungi</taxon>
        <taxon>Dikarya</taxon>
        <taxon>Ascomycota</taxon>
        <taxon>Pezizomycotina</taxon>
        <taxon>Sordariomycetes</taxon>
        <taxon>Sordariomycetidae</taxon>
        <taxon>Sordariales</taxon>
        <taxon>Sordariaceae</taxon>
        <taxon>Neurospora</taxon>
    </lineage>
</organism>
<dbReference type="SUPFAM" id="SSF49879">
    <property type="entry name" value="SMAD/FHA domain"/>
    <property type="match status" value="1"/>
</dbReference>
<keyword evidence="4" id="KW-0963">Cytoplasm</keyword>
<evidence type="ECO:0000256" key="3">
    <source>
        <dbReference type="ARBA" id="ARBA00012483"/>
    </source>
</evidence>
<dbReference type="GO" id="GO:0051865">
    <property type="term" value="P:protein autoubiquitination"/>
    <property type="evidence" value="ECO:0007669"/>
    <property type="project" value="UniProtKB-ARBA"/>
</dbReference>
<dbReference type="Pfam" id="PF00498">
    <property type="entry name" value="FHA"/>
    <property type="match status" value="1"/>
</dbReference>
<sequence>MPISTLDRFRLSAPGSLAWSAQLDRTWGLENRPDTGRGPHQSHQRGPPWALESGFAWAGLLVDFQVAWVDAPAFPGFGSDSVASPGVAAASPTSAAAATGSSGSTSRTSRLRGLSYLRNYTQTHILSRDHSSPTTTTPNSPVNASGHHSVTLPLHTDITHQSASNPQVSNSSSGTVSSTTTTTTPSAGPGSGPEAPTATAGAKAAANNNNNTAVPSANNLVSAARNPSHHGRAHHQNSSSLSSIHIPFISRGHSDPAHPSRHSPSLSTNDATVNPNHSASVRSNRTPFSLLPHRSHSLTDGVASAPLESPPVTSPTTSVPPGIASPSDDNGIRVAADTFHSNSSSTGNIISNNHNAATMTRARSATTSDIATRAETGGNMESLPSIRFSTFYDPRATRPSLTFSPISRTLPTGKEVIRVGRYSERDKPSVVPHNVPSAAPVGFKSKVVSRRHCEFWYEDGKWFIKDVKSSSGTFLNHIRLSPPGTESKPFPVNDGDIVQLGIDFKGGEEMIFRCVKMRLELNRGWQAKLNAFNMQTHKRLRNMTAQSSANGASQSYSQDCSICLNSIGPCQSLFVAPCSHTWHYKCIRSLLSSPSYPQFICPNCRAAADLEAEVDDPEDWEQLEADEQMEDAVYVQDESQASSNDAQARPAAATSSHQHETDASGDVTMLYSNSQQSAVSNPFDGTSRPVVSHNSTSQPVPIRQIPAAVNGQAGEGFRDAARTPSPTGIVHAVSTHEGPITPRNDVGPWVFDGGSTTRTRANGEPDNASRLASLEAAVAGAHINGATGST</sequence>
<dbReference type="EMBL" id="CM002238">
    <property type="protein sequence ID" value="EAA33637.1"/>
    <property type="molecule type" value="Genomic_DNA"/>
</dbReference>
<comment type="catalytic activity">
    <reaction evidence="1">
        <text>S-ubiquitinyl-[E2 ubiquitin-conjugating enzyme]-L-cysteine + [acceptor protein]-L-lysine = [E2 ubiquitin-conjugating enzyme]-L-cysteine + N(6)-ubiquitinyl-[acceptor protein]-L-lysine.</text>
        <dbReference type="EC" id="2.3.2.27"/>
    </reaction>
</comment>
<evidence type="ECO:0000259" key="15">
    <source>
        <dbReference type="PROSITE" id="PS50006"/>
    </source>
</evidence>
<evidence type="ECO:0000256" key="2">
    <source>
        <dbReference type="ARBA" id="ARBA00004496"/>
    </source>
</evidence>
<feature type="region of interest" description="Disordered" evidence="14">
    <location>
        <begin position="636"/>
        <end position="662"/>
    </location>
</feature>
<dbReference type="GO" id="GO:0031578">
    <property type="term" value="P:mitotic spindle orientation checkpoint signaling"/>
    <property type="evidence" value="ECO:0007669"/>
    <property type="project" value="UniProtKB-ARBA"/>
</dbReference>
<feature type="region of interest" description="Disordered" evidence="14">
    <location>
        <begin position="161"/>
        <end position="215"/>
    </location>
</feature>
<dbReference type="InterPro" id="IPR001841">
    <property type="entry name" value="Znf_RING"/>
</dbReference>
<dbReference type="STRING" id="367110.Q7SB71"/>
<evidence type="ECO:0000256" key="10">
    <source>
        <dbReference type="ARBA" id="ARBA00023306"/>
    </source>
</evidence>
<dbReference type="SMR" id="Q7SB71"/>
<evidence type="ECO:0000259" key="16">
    <source>
        <dbReference type="PROSITE" id="PS50089"/>
    </source>
</evidence>
<dbReference type="GO" id="GO:0000132">
    <property type="term" value="P:establishment of mitotic spindle orientation"/>
    <property type="evidence" value="ECO:0007669"/>
    <property type="project" value="UniProtKB-ARBA"/>
</dbReference>
<dbReference type="PROSITE" id="PS50089">
    <property type="entry name" value="ZF_RING_2"/>
    <property type="match status" value="1"/>
</dbReference>
<dbReference type="OMA" id="TWHFKCV"/>
<dbReference type="GO" id="GO:0005829">
    <property type="term" value="C:cytosol"/>
    <property type="evidence" value="ECO:0000318"/>
    <property type="project" value="GO_Central"/>
</dbReference>
<dbReference type="InterPro" id="IPR000253">
    <property type="entry name" value="FHA_dom"/>
</dbReference>
<dbReference type="Gene3D" id="3.30.40.10">
    <property type="entry name" value="Zinc/RING finger domain, C3HC4 (zinc finger)"/>
    <property type="match status" value="1"/>
</dbReference>
<keyword evidence="9" id="KW-0862">Zinc</keyword>
<dbReference type="EC" id="2.3.2.27" evidence="3"/>
<dbReference type="Proteomes" id="UP000001805">
    <property type="component" value="Chromosome 3, Linkage Group III"/>
</dbReference>
<keyword evidence="7 13" id="KW-0863">Zinc-finger</keyword>
<feature type="domain" description="FHA" evidence="15">
    <location>
        <begin position="417"/>
        <end position="480"/>
    </location>
</feature>
<dbReference type="GO" id="GO:0008270">
    <property type="term" value="F:zinc ion binding"/>
    <property type="evidence" value="ECO:0007669"/>
    <property type="project" value="UniProtKB-KW"/>
</dbReference>
<evidence type="ECO:0000256" key="14">
    <source>
        <dbReference type="SAM" id="MobiDB-lite"/>
    </source>
</evidence>
<dbReference type="PaxDb" id="5141-EFNCRP00000006025"/>
<feature type="domain" description="RING-type" evidence="16">
    <location>
        <begin position="560"/>
        <end position="605"/>
    </location>
</feature>
<comment type="subcellular location">
    <subcellularLocation>
        <location evidence="2">Cytoplasm</location>
    </subcellularLocation>
</comment>
<dbReference type="GO" id="GO:0061630">
    <property type="term" value="F:ubiquitin protein ligase activity"/>
    <property type="evidence" value="ECO:0000318"/>
    <property type="project" value="GO_Central"/>
</dbReference>
<evidence type="ECO:0000256" key="9">
    <source>
        <dbReference type="ARBA" id="ARBA00022833"/>
    </source>
</evidence>
<dbReference type="GO" id="GO:0006511">
    <property type="term" value="P:ubiquitin-dependent protein catabolic process"/>
    <property type="evidence" value="ECO:0000318"/>
    <property type="project" value="GO_Central"/>
</dbReference>
<dbReference type="GO" id="GO:0097271">
    <property type="term" value="P:protein localization to bud neck"/>
    <property type="evidence" value="ECO:0007669"/>
    <property type="project" value="UniProtKB-ARBA"/>
</dbReference>
<dbReference type="FunFam" id="2.60.200.20:FF:000030">
    <property type="entry name" value="FHA domain-containing protein"/>
    <property type="match status" value="1"/>
</dbReference>
<dbReference type="GO" id="GO:0016567">
    <property type="term" value="P:protein ubiquitination"/>
    <property type="evidence" value="ECO:0000318"/>
    <property type="project" value="GO_Central"/>
</dbReference>
<dbReference type="GO" id="GO:0032153">
    <property type="term" value="C:cell division site"/>
    <property type="evidence" value="ECO:0000318"/>
    <property type="project" value="GO_Central"/>
</dbReference>
<feature type="region of interest" description="Disordered" evidence="14">
    <location>
        <begin position="677"/>
        <end position="699"/>
    </location>
</feature>
<dbReference type="InParanoid" id="Q7SB71"/>
<keyword evidence="10" id="KW-0131">Cell cycle</keyword>
<evidence type="ECO:0000256" key="11">
    <source>
        <dbReference type="ARBA" id="ARBA00061209"/>
    </source>
</evidence>
<dbReference type="PANTHER" id="PTHR15067:SF7">
    <property type="entry name" value="E3 UBIQUITIN-PROTEIN LIGASE DMA1-RELATED"/>
    <property type="match status" value="1"/>
</dbReference>
<evidence type="ECO:0000313" key="18">
    <source>
        <dbReference type="Proteomes" id="UP000001805"/>
    </source>
</evidence>
<evidence type="ECO:0000256" key="6">
    <source>
        <dbReference type="ARBA" id="ARBA00022723"/>
    </source>
</evidence>
<dbReference type="HOGENOM" id="CLU_017542_0_1_1"/>
<keyword evidence="5" id="KW-0808">Transferase</keyword>
<name>Q7SB71_NEUCR</name>
<evidence type="ECO:0000256" key="12">
    <source>
        <dbReference type="ARBA" id="ARBA00080465"/>
    </source>
</evidence>
<dbReference type="PROSITE" id="PS50006">
    <property type="entry name" value="FHA_DOMAIN"/>
    <property type="match status" value="1"/>
</dbReference>
<dbReference type="PANTHER" id="PTHR15067">
    <property type="entry name" value="E3 UBIQUITIN-PROTEIN LIGASE RNF8"/>
    <property type="match status" value="1"/>
</dbReference>
<gene>
    <name evidence="17" type="ORF">NCU06269</name>
</gene>
<evidence type="ECO:0000256" key="8">
    <source>
        <dbReference type="ARBA" id="ARBA00022786"/>
    </source>
</evidence>
<dbReference type="InterPro" id="IPR013083">
    <property type="entry name" value="Znf_RING/FYVE/PHD"/>
</dbReference>
<comment type="similarity">
    <text evidence="11">Belongs to the DMA1 family.</text>
</comment>
<feature type="compositionally biased region" description="Polar residues" evidence="14">
    <location>
        <begin position="262"/>
        <end position="287"/>
    </location>
</feature>
<dbReference type="GeneID" id="3879026"/>
<keyword evidence="8" id="KW-0833">Ubl conjugation pathway</keyword>
<dbReference type="FunFam" id="3.30.40.10:FF:000426">
    <property type="entry name" value="DMA1p Ubiquitin-protein ligase (E3)"/>
    <property type="match status" value="1"/>
</dbReference>
<evidence type="ECO:0000256" key="7">
    <source>
        <dbReference type="ARBA" id="ARBA00022771"/>
    </source>
</evidence>
<dbReference type="SMART" id="SM00184">
    <property type="entry name" value="RING"/>
    <property type="match status" value="1"/>
</dbReference>
<dbReference type="OrthoDB" id="687730at2759"/>
<feature type="region of interest" description="Disordered" evidence="14">
    <location>
        <begin position="124"/>
        <end position="149"/>
    </location>
</feature>
<feature type="compositionally biased region" description="Low complexity" evidence="14">
    <location>
        <begin position="132"/>
        <end position="141"/>
    </location>
</feature>
<dbReference type="Gene3D" id="2.60.200.20">
    <property type="match status" value="1"/>
</dbReference>
<dbReference type="Pfam" id="PF17123">
    <property type="entry name" value="zf-RING_11"/>
    <property type="match status" value="1"/>
</dbReference>
<evidence type="ECO:0000313" key="17">
    <source>
        <dbReference type="EMBL" id="EAA33637.1"/>
    </source>
</evidence>
<evidence type="ECO:0000256" key="5">
    <source>
        <dbReference type="ARBA" id="ARBA00022679"/>
    </source>
</evidence>
<dbReference type="VEuPathDB" id="FungiDB:NCU06269"/>